<name>A0A0K0DEJ6_ANGCA</name>
<dbReference type="WBParaSite" id="ACAC_0000929001-mRNA-1">
    <property type="protein sequence ID" value="ACAC_0000929001-mRNA-1"/>
    <property type="gene ID" value="ACAC_0000929001"/>
</dbReference>
<dbReference type="AlphaFoldDB" id="A0A0K0DEJ6"/>
<evidence type="ECO:0000313" key="2">
    <source>
        <dbReference type="WBParaSite" id="ACAC_0000929001-mRNA-1"/>
    </source>
</evidence>
<reference evidence="2" key="2">
    <citation type="submission" date="2017-02" db="UniProtKB">
        <authorList>
            <consortium name="WormBaseParasite"/>
        </authorList>
    </citation>
    <scope>IDENTIFICATION</scope>
</reference>
<protein>
    <submittedName>
        <fullName evidence="2">Secreted protein</fullName>
    </submittedName>
</protein>
<proteinExistence type="predicted"/>
<organism evidence="1 2">
    <name type="scientific">Angiostrongylus cantonensis</name>
    <name type="common">Rat lungworm</name>
    <dbReference type="NCBI Taxonomy" id="6313"/>
    <lineage>
        <taxon>Eukaryota</taxon>
        <taxon>Metazoa</taxon>
        <taxon>Ecdysozoa</taxon>
        <taxon>Nematoda</taxon>
        <taxon>Chromadorea</taxon>
        <taxon>Rhabditida</taxon>
        <taxon>Rhabditina</taxon>
        <taxon>Rhabditomorpha</taxon>
        <taxon>Strongyloidea</taxon>
        <taxon>Metastrongylidae</taxon>
        <taxon>Angiostrongylus</taxon>
    </lineage>
</organism>
<reference evidence="1" key="1">
    <citation type="submission" date="2012-09" db="EMBL/GenBank/DDBJ databases">
        <authorList>
            <person name="Martin A.A."/>
        </authorList>
    </citation>
    <scope>NUCLEOTIDE SEQUENCE</scope>
</reference>
<dbReference type="Proteomes" id="UP000035642">
    <property type="component" value="Unassembled WGS sequence"/>
</dbReference>
<keyword evidence="1" id="KW-1185">Reference proteome</keyword>
<evidence type="ECO:0000313" key="1">
    <source>
        <dbReference type="Proteomes" id="UP000035642"/>
    </source>
</evidence>
<accession>A0A0K0DEJ6</accession>
<sequence length="69" mass="7271">MTSFATRDLIIVIPFGVLRWSPPQAAARPCGPEGDQPPCDKFDTSTVVILGIGLHLAGLSDGNVGLFFS</sequence>